<proteinExistence type="predicted"/>
<dbReference type="RefSeq" id="WP_307348655.1">
    <property type="nucleotide sequence ID" value="NZ_JAUSVS010000003.1"/>
</dbReference>
<keyword evidence="2" id="KW-0732">Signal</keyword>
<name>A0ABU0IQ94_9CAUL</name>
<organism evidence="3 4">
    <name type="scientific">Caulobacter ginsengisoli</name>
    <dbReference type="NCBI Taxonomy" id="400775"/>
    <lineage>
        <taxon>Bacteria</taxon>
        <taxon>Pseudomonadati</taxon>
        <taxon>Pseudomonadota</taxon>
        <taxon>Alphaproteobacteria</taxon>
        <taxon>Caulobacterales</taxon>
        <taxon>Caulobacteraceae</taxon>
        <taxon>Caulobacter</taxon>
    </lineage>
</organism>
<evidence type="ECO:0000313" key="3">
    <source>
        <dbReference type="EMBL" id="MDQ0464178.1"/>
    </source>
</evidence>
<feature type="signal peptide" evidence="2">
    <location>
        <begin position="1"/>
        <end position="26"/>
    </location>
</feature>
<keyword evidence="4" id="KW-1185">Reference proteome</keyword>
<protein>
    <submittedName>
        <fullName evidence="3">Uncharacterized protein</fullName>
    </submittedName>
</protein>
<dbReference type="Proteomes" id="UP001228905">
    <property type="component" value="Unassembled WGS sequence"/>
</dbReference>
<evidence type="ECO:0000256" key="1">
    <source>
        <dbReference type="SAM" id="MobiDB-lite"/>
    </source>
</evidence>
<dbReference type="SUPFAM" id="SSF52096">
    <property type="entry name" value="ClpP/crotonase"/>
    <property type="match status" value="1"/>
</dbReference>
<comment type="caution">
    <text evidence="3">The sequence shown here is derived from an EMBL/GenBank/DDBJ whole genome shotgun (WGS) entry which is preliminary data.</text>
</comment>
<feature type="region of interest" description="Disordered" evidence="1">
    <location>
        <begin position="29"/>
        <end position="48"/>
    </location>
</feature>
<gene>
    <name evidence="3" type="ORF">QO010_001959</name>
</gene>
<evidence type="ECO:0000313" key="4">
    <source>
        <dbReference type="Proteomes" id="UP001228905"/>
    </source>
</evidence>
<feature type="compositionally biased region" description="Basic and acidic residues" evidence="1">
    <location>
        <begin position="38"/>
        <end position="48"/>
    </location>
</feature>
<accession>A0ABU0IQ94</accession>
<evidence type="ECO:0000256" key="2">
    <source>
        <dbReference type="SAM" id="SignalP"/>
    </source>
</evidence>
<feature type="chain" id="PRO_5045173737" evidence="2">
    <location>
        <begin position="27"/>
        <end position="406"/>
    </location>
</feature>
<sequence length="406" mass="43334">MKRTVAVLLAGVLSLAGLLAVGPAVAQNVPKAAPGKGPNHEPSKKEEKLTPMTFRLVTNGQDCADCTWIAADGDIVYETGKTFEAFLKTQKIQWSVLVRFNSGGGSLPGGVDLGRAIRKAKLRTAIGETVDDPKVPGKASYKPGLCASACAYAFLGGISRTVDTGSLYGVHQFHNPEVQNDQDVQTVVAVLGYYVVEMGIKPELLLVASSTHTNDIIWLEPEQMEALDVVTSRQGLMDAQWTLAPFGDGLGARTTQIQADGSAVTFALTCKAGEADRYVVYVIRDTYDLNSKEIATTKSAIRGLSFLASDKPVGGVLETHPIVARSKLTLGAGLPKSTARLLIDDGGELKVQVSAPAALDDYLNGGRYHFPVANLNRLLPYLDRNCFTRGEDELDTTGEGRGKVGR</sequence>
<dbReference type="EMBL" id="JAUSVS010000003">
    <property type="protein sequence ID" value="MDQ0464178.1"/>
    <property type="molecule type" value="Genomic_DNA"/>
</dbReference>
<dbReference type="InterPro" id="IPR029045">
    <property type="entry name" value="ClpP/crotonase-like_dom_sf"/>
</dbReference>
<dbReference type="Gene3D" id="3.90.226.10">
    <property type="entry name" value="2-enoyl-CoA Hydratase, Chain A, domain 1"/>
    <property type="match status" value="1"/>
</dbReference>
<reference evidence="3 4" key="1">
    <citation type="submission" date="2023-07" db="EMBL/GenBank/DDBJ databases">
        <title>Genomic Encyclopedia of Type Strains, Phase IV (KMG-IV): sequencing the most valuable type-strain genomes for metagenomic binning, comparative biology and taxonomic classification.</title>
        <authorList>
            <person name="Goeker M."/>
        </authorList>
    </citation>
    <scope>NUCLEOTIDE SEQUENCE [LARGE SCALE GENOMIC DNA]</scope>
    <source>
        <strain evidence="3 4">DSM 18695</strain>
    </source>
</reference>